<proteinExistence type="predicted"/>
<accession>A0A017HPT9</accession>
<dbReference type="RefSeq" id="WP_037278598.1">
    <property type="nucleotide sequence ID" value="NZ_KK088556.1"/>
</dbReference>
<dbReference type="AlphaFoldDB" id="A0A017HPT9"/>
<evidence type="ECO:0000313" key="2">
    <source>
        <dbReference type="EMBL" id="EYD76497.1"/>
    </source>
</evidence>
<dbReference type="Proteomes" id="UP000019666">
    <property type="component" value="Unassembled WGS sequence"/>
</dbReference>
<evidence type="ECO:0000259" key="1">
    <source>
        <dbReference type="Pfam" id="PF06568"/>
    </source>
</evidence>
<sequence>MERALSTTHGSHRTGGLRPLGRFVGLMSLGRSRRRLGELEDHLLRDIGLTAAEARREAEKPVWNAPAHWLR</sequence>
<keyword evidence="3" id="KW-1185">Reference proteome</keyword>
<gene>
    <name evidence="2" type="ORF">Rumeso_01918</name>
</gene>
<dbReference type="STRING" id="442562.Rumeso_01918"/>
<dbReference type="Pfam" id="PF06568">
    <property type="entry name" value="YjiS-like"/>
    <property type="match status" value="1"/>
</dbReference>
<dbReference type="InterPro" id="IPR009506">
    <property type="entry name" value="YjiS-like"/>
</dbReference>
<comment type="caution">
    <text evidence="2">The sequence shown here is derived from an EMBL/GenBank/DDBJ whole genome shotgun (WGS) entry which is preliminary data.</text>
</comment>
<feature type="domain" description="YjiS-like" evidence="1">
    <location>
        <begin position="31"/>
        <end position="55"/>
    </location>
</feature>
<name>A0A017HPT9_9RHOB</name>
<dbReference type="EMBL" id="AOSK01000043">
    <property type="protein sequence ID" value="EYD76497.1"/>
    <property type="molecule type" value="Genomic_DNA"/>
</dbReference>
<organism evidence="2 3">
    <name type="scientific">Rubellimicrobium mesophilum DSM 19309</name>
    <dbReference type="NCBI Taxonomy" id="442562"/>
    <lineage>
        <taxon>Bacteria</taxon>
        <taxon>Pseudomonadati</taxon>
        <taxon>Pseudomonadota</taxon>
        <taxon>Alphaproteobacteria</taxon>
        <taxon>Rhodobacterales</taxon>
        <taxon>Roseobacteraceae</taxon>
        <taxon>Rubellimicrobium</taxon>
    </lineage>
</organism>
<reference evidence="2 3" key="1">
    <citation type="submission" date="2013-02" db="EMBL/GenBank/DDBJ databases">
        <authorList>
            <person name="Fiebig A."/>
            <person name="Goeker M."/>
            <person name="Klenk H.-P.P."/>
        </authorList>
    </citation>
    <scope>NUCLEOTIDE SEQUENCE [LARGE SCALE GENOMIC DNA]</scope>
    <source>
        <strain evidence="2 3">DSM 19309</strain>
    </source>
</reference>
<protein>
    <recommendedName>
        <fullName evidence="1">YjiS-like domain-containing protein</fullName>
    </recommendedName>
</protein>
<dbReference type="OrthoDB" id="8096613at2"/>
<dbReference type="HOGENOM" id="CLU_184490_2_0_5"/>
<evidence type="ECO:0000313" key="3">
    <source>
        <dbReference type="Proteomes" id="UP000019666"/>
    </source>
</evidence>